<gene>
    <name evidence="1" type="ORF">MNBD_ALPHA03-2015</name>
</gene>
<dbReference type="AlphaFoldDB" id="A0A3B1BEH8"/>
<organism evidence="1">
    <name type="scientific">hydrothermal vent metagenome</name>
    <dbReference type="NCBI Taxonomy" id="652676"/>
    <lineage>
        <taxon>unclassified sequences</taxon>
        <taxon>metagenomes</taxon>
        <taxon>ecological metagenomes</taxon>
    </lineage>
</organism>
<protein>
    <submittedName>
        <fullName evidence="1">Uncharacterized protein</fullName>
    </submittedName>
</protein>
<reference evidence="1" key="1">
    <citation type="submission" date="2018-06" db="EMBL/GenBank/DDBJ databases">
        <authorList>
            <person name="Zhirakovskaya E."/>
        </authorList>
    </citation>
    <scope>NUCLEOTIDE SEQUENCE</scope>
</reference>
<proteinExistence type="predicted"/>
<sequence>MCIKNTESLNVFKALSQSDEAFEPLKLGRLQPRFLSYWGGPIFLAYALNSALATLPDLELKVRTSDSAGPQAPDFLNVQNLVKSYSNYEFIFGHCIAGVSVSVDILREQQC</sequence>
<dbReference type="EMBL" id="UOFW01000101">
    <property type="protein sequence ID" value="VAX04655.1"/>
    <property type="molecule type" value="Genomic_DNA"/>
</dbReference>
<evidence type="ECO:0000313" key="1">
    <source>
        <dbReference type="EMBL" id="VAX04655.1"/>
    </source>
</evidence>
<name>A0A3B1BEH8_9ZZZZ</name>
<accession>A0A3B1BEH8</accession>